<dbReference type="PANTHER" id="PTHR27002:SF1040">
    <property type="entry name" value="OS07G0538400 PROTEIN"/>
    <property type="match status" value="1"/>
</dbReference>
<keyword evidence="11 15" id="KW-1133">Transmembrane helix</keyword>
<feature type="signal peptide" evidence="16">
    <location>
        <begin position="1"/>
        <end position="20"/>
    </location>
</feature>
<dbReference type="Gene3D" id="3.30.200.20">
    <property type="entry name" value="Phosphorylase Kinase, domain 1"/>
    <property type="match status" value="1"/>
</dbReference>
<evidence type="ECO:0000256" key="5">
    <source>
        <dbReference type="ARBA" id="ARBA00022692"/>
    </source>
</evidence>
<evidence type="ECO:0000256" key="11">
    <source>
        <dbReference type="ARBA" id="ARBA00022989"/>
    </source>
</evidence>
<dbReference type="PROSITE" id="PS00107">
    <property type="entry name" value="PROTEIN_KINASE_ATP"/>
    <property type="match status" value="1"/>
</dbReference>
<proteinExistence type="predicted"/>
<dbReference type="InterPro" id="IPR011009">
    <property type="entry name" value="Kinase-like_dom_sf"/>
</dbReference>
<dbReference type="GO" id="GO:0005524">
    <property type="term" value="F:ATP binding"/>
    <property type="evidence" value="ECO:0007669"/>
    <property type="project" value="UniProtKB-UniRule"/>
</dbReference>
<feature type="binding site" evidence="14">
    <location>
        <position position="364"/>
    </location>
    <ligand>
        <name>ATP</name>
        <dbReference type="ChEBI" id="CHEBI:30616"/>
    </ligand>
</feature>
<evidence type="ECO:0000259" key="18">
    <source>
        <dbReference type="PROSITE" id="PS51473"/>
    </source>
</evidence>
<keyword evidence="4" id="KW-0808">Transferase</keyword>
<dbReference type="InterPro" id="IPR000719">
    <property type="entry name" value="Prot_kinase_dom"/>
</dbReference>
<comment type="subcellular location">
    <subcellularLocation>
        <location evidence="1">Membrane</location>
        <topology evidence="1">Single-pass membrane protein</topology>
    </subcellularLocation>
</comment>
<reference evidence="19" key="1">
    <citation type="submission" date="2022-08" db="EMBL/GenBank/DDBJ databases">
        <authorList>
            <person name="Marques A."/>
        </authorList>
    </citation>
    <scope>NUCLEOTIDE SEQUENCE</scope>
    <source>
        <strain evidence="19">RhyPub2mFocal</strain>
        <tissue evidence="19">Leaves</tissue>
    </source>
</reference>
<evidence type="ECO:0000313" key="19">
    <source>
        <dbReference type="EMBL" id="KAJ4760812.1"/>
    </source>
</evidence>
<keyword evidence="7" id="KW-0677">Repeat</keyword>
<keyword evidence="20" id="KW-1185">Reference proteome</keyword>
<dbReference type="PANTHER" id="PTHR27002">
    <property type="entry name" value="RECEPTOR-LIKE SERINE/THREONINE-PROTEIN KINASE SD1-8"/>
    <property type="match status" value="1"/>
</dbReference>
<dbReference type="EMBL" id="JAMFTS010000004">
    <property type="protein sequence ID" value="KAJ4760812.1"/>
    <property type="molecule type" value="Genomic_DNA"/>
</dbReference>
<protein>
    <submittedName>
        <fullName evidence="19">Cysteine-rich RECEPTOR-like kinase</fullName>
    </submittedName>
</protein>
<gene>
    <name evidence="19" type="ORF">LUZ62_071187</name>
</gene>
<evidence type="ECO:0000256" key="14">
    <source>
        <dbReference type="PROSITE-ProRule" id="PRU10141"/>
    </source>
</evidence>
<name>A0AAV8D269_9POAL</name>
<evidence type="ECO:0000256" key="1">
    <source>
        <dbReference type="ARBA" id="ARBA00004167"/>
    </source>
</evidence>
<dbReference type="FunFam" id="3.30.430.20:FF:000002">
    <property type="entry name" value="Cysteine-rich receptor-like protein kinase 10"/>
    <property type="match status" value="1"/>
</dbReference>
<keyword evidence="3" id="KW-0597">Phosphoprotein</keyword>
<keyword evidence="2" id="KW-0723">Serine/threonine-protein kinase</keyword>
<evidence type="ECO:0000256" key="16">
    <source>
        <dbReference type="SAM" id="SignalP"/>
    </source>
</evidence>
<dbReference type="InterPro" id="IPR017441">
    <property type="entry name" value="Protein_kinase_ATP_BS"/>
</dbReference>
<feature type="domain" description="Gnk2-homologous" evidence="18">
    <location>
        <begin position="128"/>
        <end position="237"/>
    </location>
</feature>
<dbReference type="CDD" id="cd23509">
    <property type="entry name" value="Gnk2-like"/>
    <property type="match status" value="2"/>
</dbReference>
<dbReference type="SMART" id="SM00220">
    <property type="entry name" value="S_TKc"/>
    <property type="match status" value="1"/>
</dbReference>
<dbReference type="Proteomes" id="UP001140206">
    <property type="component" value="Chromosome 4"/>
</dbReference>
<evidence type="ECO:0000256" key="7">
    <source>
        <dbReference type="ARBA" id="ARBA00022737"/>
    </source>
</evidence>
<evidence type="ECO:0000256" key="13">
    <source>
        <dbReference type="ARBA" id="ARBA00023180"/>
    </source>
</evidence>
<comment type="caution">
    <text evidence="19">The sequence shown here is derived from an EMBL/GenBank/DDBJ whole genome shotgun (WGS) entry which is preliminary data.</text>
</comment>
<dbReference type="Gene3D" id="1.10.510.10">
    <property type="entry name" value="Transferase(Phosphotransferase) domain 1"/>
    <property type="match status" value="1"/>
</dbReference>
<organism evidence="19 20">
    <name type="scientific">Rhynchospora pubera</name>
    <dbReference type="NCBI Taxonomy" id="906938"/>
    <lineage>
        <taxon>Eukaryota</taxon>
        <taxon>Viridiplantae</taxon>
        <taxon>Streptophyta</taxon>
        <taxon>Embryophyta</taxon>
        <taxon>Tracheophyta</taxon>
        <taxon>Spermatophyta</taxon>
        <taxon>Magnoliopsida</taxon>
        <taxon>Liliopsida</taxon>
        <taxon>Poales</taxon>
        <taxon>Cyperaceae</taxon>
        <taxon>Cyperoideae</taxon>
        <taxon>Rhynchosporeae</taxon>
        <taxon>Rhynchospora</taxon>
    </lineage>
</organism>
<evidence type="ECO:0000256" key="12">
    <source>
        <dbReference type="ARBA" id="ARBA00023136"/>
    </source>
</evidence>
<evidence type="ECO:0000313" key="20">
    <source>
        <dbReference type="Proteomes" id="UP001140206"/>
    </source>
</evidence>
<evidence type="ECO:0000256" key="9">
    <source>
        <dbReference type="ARBA" id="ARBA00022777"/>
    </source>
</evidence>
<dbReference type="PROSITE" id="PS50011">
    <property type="entry name" value="PROTEIN_KINASE_DOM"/>
    <property type="match status" value="1"/>
</dbReference>
<dbReference type="Pfam" id="PF07714">
    <property type="entry name" value="PK_Tyr_Ser-Thr"/>
    <property type="match status" value="1"/>
</dbReference>
<dbReference type="Gene3D" id="3.30.430.20">
    <property type="entry name" value="Gnk2 domain, C-X8-C-X2-C motif"/>
    <property type="match status" value="2"/>
</dbReference>
<keyword evidence="13" id="KW-0325">Glycoprotein</keyword>
<evidence type="ECO:0000256" key="2">
    <source>
        <dbReference type="ARBA" id="ARBA00022527"/>
    </source>
</evidence>
<keyword evidence="9 19" id="KW-0418">Kinase</keyword>
<keyword evidence="19" id="KW-0675">Receptor</keyword>
<evidence type="ECO:0000256" key="10">
    <source>
        <dbReference type="ARBA" id="ARBA00022840"/>
    </source>
</evidence>
<dbReference type="GO" id="GO:0006950">
    <property type="term" value="P:response to stress"/>
    <property type="evidence" value="ECO:0007669"/>
    <property type="project" value="UniProtKB-ARBA"/>
</dbReference>
<keyword evidence="12 15" id="KW-0472">Membrane</keyword>
<dbReference type="Pfam" id="PF01657">
    <property type="entry name" value="Stress-antifung"/>
    <property type="match status" value="2"/>
</dbReference>
<evidence type="ECO:0000259" key="17">
    <source>
        <dbReference type="PROSITE" id="PS50011"/>
    </source>
</evidence>
<dbReference type="SUPFAM" id="SSF56112">
    <property type="entry name" value="Protein kinase-like (PK-like)"/>
    <property type="match status" value="1"/>
</dbReference>
<keyword evidence="6 16" id="KW-0732">Signal</keyword>
<dbReference type="AlphaFoldDB" id="A0AAV8D269"/>
<dbReference type="PROSITE" id="PS51473">
    <property type="entry name" value="GNK2"/>
    <property type="match status" value="2"/>
</dbReference>
<dbReference type="CDD" id="cd14066">
    <property type="entry name" value="STKc_IRAK"/>
    <property type="match status" value="1"/>
</dbReference>
<dbReference type="FunFam" id="3.30.200.20:FF:000142">
    <property type="entry name" value="Cysteine-rich receptor-like protein kinase 10"/>
    <property type="match status" value="1"/>
</dbReference>
<evidence type="ECO:0000256" key="3">
    <source>
        <dbReference type="ARBA" id="ARBA00022553"/>
    </source>
</evidence>
<keyword evidence="10 14" id="KW-0067">ATP-binding</keyword>
<keyword evidence="5 15" id="KW-0812">Transmembrane</keyword>
<dbReference type="InterPro" id="IPR038408">
    <property type="entry name" value="GNK2_sf"/>
</dbReference>
<accession>A0AAV8D269</accession>
<keyword evidence="8 14" id="KW-0547">Nucleotide-binding</keyword>
<dbReference type="InterPro" id="IPR002902">
    <property type="entry name" value="GNK2"/>
</dbReference>
<dbReference type="PROSITE" id="PS00108">
    <property type="entry name" value="PROTEIN_KINASE_ST"/>
    <property type="match status" value="1"/>
</dbReference>
<feature type="domain" description="Gnk2-homologous" evidence="18">
    <location>
        <begin position="21"/>
        <end position="122"/>
    </location>
</feature>
<evidence type="ECO:0000256" key="6">
    <source>
        <dbReference type="ARBA" id="ARBA00022729"/>
    </source>
</evidence>
<dbReference type="InterPro" id="IPR008271">
    <property type="entry name" value="Ser/Thr_kinase_AS"/>
</dbReference>
<evidence type="ECO:0000256" key="8">
    <source>
        <dbReference type="ARBA" id="ARBA00022741"/>
    </source>
</evidence>
<dbReference type="GO" id="GO:0005886">
    <property type="term" value="C:plasma membrane"/>
    <property type="evidence" value="ECO:0007669"/>
    <property type="project" value="TreeGrafter"/>
</dbReference>
<feature type="transmembrane region" description="Helical" evidence="15">
    <location>
        <begin position="271"/>
        <end position="295"/>
    </location>
</feature>
<dbReference type="InterPro" id="IPR001245">
    <property type="entry name" value="Ser-Thr/Tyr_kinase_cat_dom"/>
</dbReference>
<sequence>MHISLLLLSLVLYLSVPANSEYFYYDCYSTGNYTTNSTYLSNLNLLFSSLRSNSTANGFADGTVGAAPDMVTGISLCRGDLNTTSCLSCLSRISDILNLCPYYKSALMWYNSCYMYFSSKYFLSSLANSPVQPLINADNVTVDPDRFDRTVAQFMLDMKSWALNNSTKFFATGIITNFSTEFSTFYGLVQCTPDLTKSQCQSCLQNLLDEFPKYASRAIGARIIGIHCNIRYESAPFYEGPAMVQIDGTAPSQSPVAPPGVNNGTKKKSNVAAFAISIPVVAAVASLAIFCFCFYKKRSHGRKKSESEEVNFEKNIENVDSLFIDLSILKSATNNFHVTNRLGEGGFGAVYKGVLPNGQEVAVKRLSQSSGQGIEELKNELVLVAKLQHKNLVRVVGVCLGGQEKLLVYEFVLNGSLDTFLFDNERRPELDWRKRWRIINGVARGLQYLHEDSQLTIVHRDLKASNILLDSDMNPKISDFGLARLFHVDQTAYATKRVVGTYGYMAPEYAMHGLYSIKSDVFSFGVLLLEIITGTANSGSFDGEHGEDLLSSVWEHWITGTIADIVDPILDCPTNEIIRHVHIGLLCVQEDPVDRPRMSELVIMLSTDTISLEAPSKPAFYLKRGDESNTQSVTDARSLQLSQNEVTVSQLGPR</sequence>
<feature type="chain" id="PRO_5043518671" evidence="16">
    <location>
        <begin position="21"/>
        <end position="654"/>
    </location>
</feature>
<feature type="domain" description="Protein kinase" evidence="17">
    <location>
        <begin position="336"/>
        <end position="620"/>
    </location>
</feature>
<evidence type="ECO:0000256" key="4">
    <source>
        <dbReference type="ARBA" id="ARBA00022679"/>
    </source>
</evidence>
<evidence type="ECO:0000256" key="15">
    <source>
        <dbReference type="SAM" id="Phobius"/>
    </source>
</evidence>
<dbReference type="GO" id="GO:0004674">
    <property type="term" value="F:protein serine/threonine kinase activity"/>
    <property type="evidence" value="ECO:0007669"/>
    <property type="project" value="UniProtKB-KW"/>
</dbReference>
<dbReference type="FunFam" id="1.10.510.10:FF:000129">
    <property type="entry name" value="cysteine-rich receptor-like protein kinase 10"/>
    <property type="match status" value="1"/>
</dbReference>